<feature type="region of interest" description="Disordered" evidence="1">
    <location>
        <begin position="1"/>
        <end position="25"/>
    </location>
</feature>
<sequence>MENIDMPANADAQRAATRRSSRSGLVKQGLHHLEGDFEFASLKKKKCGTRATRTPRKKDLLLEGIPLPSRKSFALRSTKKVETTTTLQCAVPVNYVSISLGPLTFRTTASPRPGGTLDAAVVGLSELVQTNVTFSVTSYGRDIARLVFPFSKQLALGNSFGGIYQRQSAFYWRSFLEYDAKLRPAGYLTDPRLPSDYRDFGPSDETCSGETLSERILLNLREQSHQTVQGMWVTRKIDGKMVKTGWQLKTNEQHNFEQAELRRIVRQSSAGSKEFAIRNCKRNLVMNITKPNLAAERRRYDTKTVVVTARGQTGLACVRGLFNGTIGTGRNEPWISTKSIDDRHMNPYNVKKTSILTFAEVQSMEELETASDVQTDLDLDDENEGRPRKRRKRKLNGLTMHFDPVQRRSCISIRGTTLPVGSAASEYKNYLHKFGVDPNIFAGAQPDERDVYKHPKLGCKVFGDEGWTGGDDVLWEVIDVDNTSDMATLRQGDETRQVSLRYVEENDINN</sequence>
<comment type="caution">
    <text evidence="2">The sequence shown here is derived from an EMBL/GenBank/DDBJ whole genome shotgun (WGS) entry which is preliminary data.</text>
</comment>
<reference evidence="2 3" key="1">
    <citation type="journal article" date="2012" name="Genome Biol.">
        <title>Genome and low-iron response of an oceanic diatom adapted to chronic iron limitation.</title>
        <authorList>
            <person name="Lommer M."/>
            <person name="Specht M."/>
            <person name="Roy A.S."/>
            <person name="Kraemer L."/>
            <person name="Andreson R."/>
            <person name="Gutowska M.A."/>
            <person name="Wolf J."/>
            <person name="Bergner S.V."/>
            <person name="Schilhabel M.B."/>
            <person name="Klostermeier U.C."/>
            <person name="Beiko R.G."/>
            <person name="Rosenstiel P."/>
            <person name="Hippler M."/>
            <person name="Laroche J."/>
        </authorList>
    </citation>
    <scope>NUCLEOTIDE SEQUENCE [LARGE SCALE GENOMIC DNA]</scope>
    <source>
        <strain evidence="2 3">CCMP1005</strain>
    </source>
</reference>
<feature type="compositionally biased region" description="Acidic residues" evidence="1">
    <location>
        <begin position="369"/>
        <end position="383"/>
    </location>
</feature>
<dbReference type="EMBL" id="AGNL01046721">
    <property type="protein sequence ID" value="EJK47691.1"/>
    <property type="molecule type" value="Genomic_DNA"/>
</dbReference>
<organism evidence="2 3">
    <name type="scientific">Thalassiosira oceanica</name>
    <name type="common">Marine diatom</name>
    <dbReference type="NCBI Taxonomy" id="159749"/>
    <lineage>
        <taxon>Eukaryota</taxon>
        <taxon>Sar</taxon>
        <taxon>Stramenopiles</taxon>
        <taxon>Ochrophyta</taxon>
        <taxon>Bacillariophyta</taxon>
        <taxon>Coscinodiscophyceae</taxon>
        <taxon>Thalassiosirophycidae</taxon>
        <taxon>Thalassiosirales</taxon>
        <taxon>Thalassiosiraceae</taxon>
        <taxon>Thalassiosira</taxon>
    </lineage>
</organism>
<dbReference type="Proteomes" id="UP000266841">
    <property type="component" value="Unassembled WGS sequence"/>
</dbReference>
<evidence type="ECO:0000256" key="1">
    <source>
        <dbReference type="SAM" id="MobiDB-lite"/>
    </source>
</evidence>
<protein>
    <submittedName>
        <fullName evidence="2">Uncharacterized protein</fullName>
    </submittedName>
</protein>
<dbReference type="AlphaFoldDB" id="K0RFL6"/>
<proteinExistence type="predicted"/>
<feature type="region of interest" description="Disordered" evidence="1">
    <location>
        <begin position="369"/>
        <end position="394"/>
    </location>
</feature>
<name>K0RFL6_THAOC</name>
<evidence type="ECO:0000313" key="2">
    <source>
        <dbReference type="EMBL" id="EJK47691.1"/>
    </source>
</evidence>
<gene>
    <name evidence="2" type="ORF">THAOC_33574</name>
</gene>
<accession>K0RFL6</accession>
<keyword evidence="3" id="KW-1185">Reference proteome</keyword>
<evidence type="ECO:0000313" key="3">
    <source>
        <dbReference type="Proteomes" id="UP000266841"/>
    </source>
</evidence>